<evidence type="ECO:0000313" key="2">
    <source>
        <dbReference type="Proteomes" id="UP000324222"/>
    </source>
</evidence>
<dbReference type="Proteomes" id="UP000324222">
    <property type="component" value="Unassembled WGS sequence"/>
</dbReference>
<comment type="caution">
    <text evidence="1">The sequence shown here is derived from an EMBL/GenBank/DDBJ whole genome shotgun (WGS) entry which is preliminary data.</text>
</comment>
<gene>
    <name evidence="1" type="ORF">E2C01_023022</name>
</gene>
<name>A0A5B7EA31_PORTR</name>
<sequence>MRLKHLCHPTIQTARLTQQGNGRKLETGRQTASFHKAASEWRRLVVQSICLRAKEALKQGTSLSRQMQTLSLVATGCTTFDPAGGDHSMLGTQVRVRECLTH</sequence>
<organism evidence="1 2">
    <name type="scientific">Portunus trituberculatus</name>
    <name type="common">Swimming crab</name>
    <name type="synonym">Neptunus trituberculatus</name>
    <dbReference type="NCBI Taxonomy" id="210409"/>
    <lineage>
        <taxon>Eukaryota</taxon>
        <taxon>Metazoa</taxon>
        <taxon>Ecdysozoa</taxon>
        <taxon>Arthropoda</taxon>
        <taxon>Crustacea</taxon>
        <taxon>Multicrustacea</taxon>
        <taxon>Malacostraca</taxon>
        <taxon>Eumalacostraca</taxon>
        <taxon>Eucarida</taxon>
        <taxon>Decapoda</taxon>
        <taxon>Pleocyemata</taxon>
        <taxon>Brachyura</taxon>
        <taxon>Eubrachyura</taxon>
        <taxon>Portunoidea</taxon>
        <taxon>Portunidae</taxon>
        <taxon>Portuninae</taxon>
        <taxon>Portunus</taxon>
    </lineage>
</organism>
<reference evidence="1" key="1">
    <citation type="submission" date="2019-05" db="EMBL/GenBank/DDBJ databases">
        <title>Another draft genome of Portunus trituberculatus and its Hox gene families provides insights of decapod evolution.</title>
        <authorList>
            <person name="Jeong J.-H."/>
            <person name="Song I."/>
            <person name="Kim S."/>
            <person name="Choi T."/>
            <person name="Kim D."/>
            <person name="Ryu S."/>
            <person name="Kim W."/>
        </authorList>
    </citation>
    <scope>NUCLEOTIDE SEQUENCE [LARGE SCALE GENOMIC DNA]</scope>
    <source>
        <tissue evidence="1">Muscle</tissue>
    </source>
</reference>
<proteinExistence type="predicted"/>
<keyword evidence="2" id="KW-1185">Reference proteome</keyword>
<accession>A0A5B7EA31</accession>
<dbReference type="AlphaFoldDB" id="A0A5B7EA31"/>
<protein>
    <submittedName>
        <fullName evidence="1">Uncharacterized protein</fullName>
    </submittedName>
</protein>
<evidence type="ECO:0000313" key="1">
    <source>
        <dbReference type="EMBL" id="MPC29773.1"/>
    </source>
</evidence>
<dbReference type="EMBL" id="VSRR010002132">
    <property type="protein sequence ID" value="MPC29773.1"/>
    <property type="molecule type" value="Genomic_DNA"/>
</dbReference>